<dbReference type="HOGENOM" id="CLU_2166457_0_0_5"/>
<sequence>MTPVRFGLNDKEYKYARQLAFQAAHGTWINPYGDEAPLIDRSAKLLSGGNADADAERALLTELLKLACHSPEHEWEAPTLTGKPTTFALQTLEKITAFNLRYDPATGGVT</sequence>
<dbReference type="EMBL" id="CP000927">
    <property type="protein sequence ID" value="ABZ71716.1"/>
    <property type="molecule type" value="Genomic_DNA"/>
</dbReference>
<dbReference type="STRING" id="366602.Caul_2589"/>
<evidence type="ECO:0000313" key="1">
    <source>
        <dbReference type="EMBL" id="ABZ71716.1"/>
    </source>
</evidence>
<name>B0SXD1_CAUSK</name>
<organism evidence="1">
    <name type="scientific">Caulobacter sp. (strain K31)</name>
    <dbReference type="NCBI Taxonomy" id="366602"/>
    <lineage>
        <taxon>Bacteria</taxon>
        <taxon>Pseudomonadati</taxon>
        <taxon>Pseudomonadota</taxon>
        <taxon>Alphaproteobacteria</taxon>
        <taxon>Caulobacterales</taxon>
        <taxon>Caulobacteraceae</taxon>
        <taxon>Caulobacter</taxon>
    </lineage>
</organism>
<dbReference type="OrthoDB" id="7189313at2"/>
<dbReference type="KEGG" id="cak:Caul_2589"/>
<reference evidence="1" key="1">
    <citation type="submission" date="2008-01" db="EMBL/GenBank/DDBJ databases">
        <title>Complete sequence of chromosome of Caulobacter sp. K31.</title>
        <authorList>
            <consortium name="US DOE Joint Genome Institute"/>
            <person name="Copeland A."/>
            <person name="Lucas S."/>
            <person name="Lapidus A."/>
            <person name="Barry K."/>
            <person name="Glavina del Rio T."/>
            <person name="Dalin E."/>
            <person name="Tice H."/>
            <person name="Pitluck S."/>
            <person name="Bruce D."/>
            <person name="Goodwin L."/>
            <person name="Thompson L.S."/>
            <person name="Brettin T."/>
            <person name="Detter J.C."/>
            <person name="Han C."/>
            <person name="Schmutz J."/>
            <person name="Larimer F."/>
            <person name="Land M."/>
            <person name="Hauser L."/>
            <person name="Kyrpides N."/>
            <person name="Kim E."/>
            <person name="Stephens C."/>
            <person name="Richardson P."/>
        </authorList>
    </citation>
    <scope>NUCLEOTIDE SEQUENCE [LARGE SCALE GENOMIC DNA]</scope>
    <source>
        <strain evidence="1">K31</strain>
    </source>
</reference>
<protein>
    <submittedName>
        <fullName evidence="1">Uncharacterized protein</fullName>
    </submittedName>
</protein>
<accession>B0SXD1</accession>
<proteinExistence type="predicted"/>
<gene>
    <name evidence="1" type="ordered locus">Caul_2589</name>
</gene>
<dbReference type="AlphaFoldDB" id="B0SXD1"/>